<evidence type="ECO:0000256" key="6">
    <source>
        <dbReference type="ARBA" id="ARBA00022679"/>
    </source>
</evidence>
<dbReference type="InterPro" id="IPR036850">
    <property type="entry name" value="NDK-like_dom_sf"/>
</dbReference>
<dbReference type="EC" id="2.7.4.6" evidence="5"/>
<dbReference type="InterPro" id="IPR034907">
    <property type="entry name" value="NDK-like_dom"/>
</dbReference>
<dbReference type="Gene3D" id="3.30.70.141">
    <property type="entry name" value="Nucleoside diphosphate kinase-like domain"/>
    <property type="match status" value="1"/>
</dbReference>
<evidence type="ECO:0000256" key="2">
    <source>
        <dbReference type="ARBA" id="ARBA00000937"/>
    </source>
</evidence>
<dbReference type="PANTHER" id="PTHR11349">
    <property type="entry name" value="NUCLEOSIDE DIPHOSPHATE KINASE"/>
    <property type="match status" value="1"/>
</dbReference>
<feature type="domain" description="Nucleoside diphosphate kinase-like" evidence="8">
    <location>
        <begin position="9"/>
        <end position="142"/>
    </location>
</feature>
<evidence type="ECO:0000256" key="7">
    <source>
        <dbReference type="ARBA" id="ARBA00022777"/>
    </source>
</evidence>
<keyword evidence="7" id="KW-0418">Kinase</keyword>
<keyword evidence="6" id="KW-0808">Transferase</keyword>
<sequence length="325" mass="36817">MEKISQPAVEKTFVLAHPEHHMWRSVGNIVTEFEIMNLNVTELRCMNVSKDFARQHLANIGWGADAQDDAIPFGHWDYHLTSRPVTAMIVEGKGCFRQVKKLISQQKFPFWINDKLAVYTSGSKDQAEKDFGQWFCLNKVVSERVVCVLPGEVHGPVNQIEDFWHRDPFCNAKKNFRDNFYLEDMCFFFIKPLAFRKRCVGELLHAIEAISFSIKGLKLVKKADFPSKAWPPADSDEDEYGVAVVASHVGSNLIITHENPYMKPINHDGVFKIGSNYVHQGEPGKEVLEDATEFFESGLTVWVYPHSIGLSGCMFEASLVGLASM</sequence>
<dbReference type="EMBL" id="JAJJMA010229453">
    <property type="protein sequence ID" value="MCL7041952.1"/>
    <property type="molecule type" value="Genomic_DNA"/>
</dbReference>
<gene>
    <name evidence="9" type="ORF">MKW94_012761</name>
</gene>
<evidence type="ECO:0000256" key="3">
    <source>
        <dbReference type="ARBA" id="ARBA00001946"/>
    </source>
</evidence>
<reference evidence="9" key="1">
    <citation type="submission" date="2022-03" db="EMBL/GenBank/DDBJ databases">
        <title>A functionally conserved STORR gene fusion in Papaver species that diverged 16.8 million years ago.</title>
        <authorList>
            <person name="Catania T."/>
        </authorList>
    </citation>
    <scope>NUCLEOTIDE SEQUENCE</scope>
    <source>
        <strain evidence="9">S-191538</strain>
    </source>
</reference>
<evidence type="ECO:0000256" key="4">
    <source>
        <dbReference type="ARBA" id="ARBA00008142"/>
    </source>
</evidence>
<evidence type="ECO:0000313" key="10">
    <source>
        <dbReference type="Proteomes" id="UP001177140"/>
    </source>
</evidence>
<organism evidence="9 10">
    <name type="scientific">Papaver nudicaule</name>
    <name type="common">Iceland poppy</name>
    <dbReference type="NCBI Taxonomy" id="74823"/>
    <lineage>
        <taxon>Eukaryota</taxon>
        <taxon>Viridiplantae</taxon>
        <taxon>Streptophyta</taxon>
        <taxon>Embryophyta</taxon>
        <taxon>Tracheophyta</taxon>
        <taxon>Spermatophyta</taxon>
        <taxon>Magnoliopsida</taxon>
        <taxon>Ranunculales</taxon>
        <taxon>Papaveraceae</taxon>
        <taxon>Papaveroideae</taxon>
        <taxon>Papaver</taxon>
    </lineage>
</organism>
<name>A0AA42AUU0_PAPNU</name>
<keyword evidence="10" id="KW-1185">Reference proteome</keyword>
<comment type="catalytic activity">
    <reaction evidence="1">
        <text>a 2'-deoxyribonucleoside 5'-diphosphate + ATP = a 2'-deoxyribonucleoside 5'-triphosphate + ADP</text>
        <dbReference type="Rhea" id="RHEA:44640"/>
        <dbReference type="ChEBI" id="CHEBI:30616"/>
        <dbReference type="ChEBI" id="CHEBI:61560"/>
        <dbReference type="ChEBI" id="CHEBI:73316"/>
        <dbReference type="ChEBI" id="CHEBI:456216"/>
        <dbReference type="EC" id="2.7.4.6"/>
    </reaction>
</comment>
<evidence type="ECO:0000313" key="9">
    <source>
        <dbReference type="EMBL" id="MCL7041952.1"/>
    </source>
</evidence>
<comment type="catalytic activity">
    <reaction evidence="2">
        <text>a ribonucleoside 5'-diphosphate + ATP = a ribonucleoside 5'-triphosphate + ADP</text>
        <dbReference type="Rhea" id="RHEA:18113"/>
        <dbReference type="ChEBI" id="CHEBI:30616"/>
        <dbReference type="ChEBI" id="CHEBI:57930"/>
        <dbReference type="ChEBI" id="CHEBI:61557"/>
        <dbReference type="ChEBI" id="CHEBI:456216"/>
        <dbReference type="EC" id="2.7.4.6"/>
    </reaction>
</comment>
<dbReference type="AlphaFoldDB" id="A0AA42AUU0"/>
<comment type="similarity">
    <text evidence="4">Belongs to the NDK family.</text>
</comment>
<evidence type="ECO:0000256" key="1">
    <source>
        <dbReference type="ARBA" id="ARBA00000082"/>
    </source>
</evidence>
<dbReference type="SMART" id="SM00562">
    <property type="entry name" value="NDK"/>
    <property type="match status" value="1"/>
</dbReference>
<dbReference type="SUPFAM" id="SSF54919">
    <property type="entry name" value="Nucleoside diphosphate kinase, NDK"/>
    <property type="match status" value="1"/>
</dbReference>
<accession>A0AA42AUU0</accession>
<protein>
    <recommendedName>
        <fullName evidence="5">nucleoside-diphosphate kinase</fullName>
        <ecNumber evidence="5">2.7.4.6</ecNumber>
    </recommendedName>
</protein>
<comment type="cofactor">
    <cofactor evidence="3">
        <name>Mg(2+)</name>
        <dbReference type="ChEBI" id="CHEBI:18420"/>
    </cofactor>
</comment>
<comment type="caution">
    <text evidence="9">The sequence shown here is derived from an EMBL/GenBank/DDBJ whole genome shotgun (WGS) entry which is preliminary data.</text>
</comment>
<evidence type="ECO:0000259" key="8">
    <source>
        <dbReference type="SMART" id="SM00562"/>
    </source>
</evidence>
<evidence type="ECO:0000256" key="5">
    <source>
        <dbReference type="ARBA" id="ARBA00012966"/>
    </source>
</evidence>
<proteinExistence type="inferred from homology"/>
<dbReference type="GO" id="GO:0004550">
    <property type="term" value="F:nucleoside diphosphate kinase activity"/>
    <property type="evidence" value="ECO:0007669"/>
    <property type="project" value="UniProtKB-EC"/>
</dbReference>
<dbReference type="Proteomes" id="UP001177140">
    <property type="component" value="Unassembled WGS sequence"/>
</dbReference>
<dbReference type="Pfam" id="PF00334">
    <property type="entry name" value="NDK"/>
    <property type="match status" value="1"/>
</dbReference>